<evidence type="ECO:0000259" key="8">
    <source>
        <dbReference type="PROSITE" id="PS50240"/>
    </source>
</evidence>
<sequence>MRRPFARVWTGALALMAAAAALPLVSPIPASADSVVIGGGPVRASDSPWAVALSSRDRFGGTRSGQFCGGVVIGRTTVLTAAHCMGRDVLGVPLSDVEDLKVIAGRGDLRAADGAEIPVRRVWINPEYDSYTNSGDVAVLTLAEPLPKGSAIPVAGQGDPAYEAGTAAAVYGWGDTTGSGTYARTLHSARVQVLADAVCEKAYPGSVDGTYTAATMVCAGELDGRRDACQGDSGGPLVAHGRLIGLVSWGSGCGRAGSPGVYTRLSGVAGVMRGRG</sequence>
<dbReference type="GO" id="GO:0004252">
    <property type="term" value="F:serine-type endopeptidase activity"/>
    <property type="evidence" value="ECO:0007669"/>
    <property type="project" value="InterPro"/>
</dbReference>
<evidence type="ECO:0000256" key="7">
    <source>
        <dbReference type="SAM" id="SignalP"/>
    </source>
</evidence>
<evidence type="ECO:0000256" key="3">
    <source>
        <dbReference type="ARBA" id="ARBA00022670"/>
    </source>
</evidence>
<dbReference type="PROSITE" id="PS50240">
    <property type="entry name" value="TRYPSIN_DOM"/>
    <property type="match status" value="1"/>
</dbReference>
<keyword evidence="6" id="KW-0720">Serine protease</keyword>
<reference evidence="9 10" key="1">
    <citation type="submission" date="2017-09" db="EMBL/GenBank/DDBJ databases">
        <authorList>
            <person name="Lee N."/>
            <person name="Cho B.-K."/>
        </authorList>
    </citation>
    <scope>NUCLEOTIDE SEQUENCE [LARGE SCALE GENOMIC DNA]</scope>
    <source>
        <strain evidence="9 10">ATCC 12853</strain>
    </source>
</reference>
<evidence type="ECO:0000256" key="1">
    <source>
        <dbReference type="ARBA" id="ARBA00004613"/>
    </source>
</evidence>
<feature type="chain" id="PRO_5023842999" evidence="7">
    <location>
        <begin position="33"/>
        <end position="276"/>
    </location>
</feature>
<dbReference type="OrthoDB" id="1496095at2"/>
<evidence type="ECO:0000256" key="4">
    <source>
        <dbReference type="ARBA" id="ARBA00022801"/>
    </source>
</evidence>
<dbReference type="PANTHER" id="PTHR24264">
    <property type="entry name" value="TRYPSIN-RELATED"/>
    <property type="match status" value="1"/>
</dbReference>
<dbReference type="SUPFAM" id="SSF50494">
    <property type="entry name" value="Trypsin-like serine proteases"/>
    <property type="match status" value="1"/>
</dbReference>
<keyword evidence="3 6" id="KW-0645">Protease</keyword>
<keyword evidence="4 6" id="KW-0378">Hydrolase</keyword>
<dbReference type="Gene3D" id="2.40.10.10">
    <property type="entry name" value="Trypsin-like serine proteases"/>
    <property type="match status" value="1"/>
</dbReference>
<accession>A0A5J6GBQ6</accession>
<dbReference type="PANTHER" id="PTHR24264:SF65">
    <property type="entry name" value="SRCR DOMAIN-CONTAINING PROTEIN"/>
    <property type="match status" value="1"/>
</dbReference>
<feature type="signal peptide" evidence="7">
    <location>
        <begin position="1"/>
        <end position="32"/>
    </location>
</feature>
<name>A0A5J6GBQ6_STRKN</name>
<dbReference type="KEGG" id="ska:CP970_11150"/>
<organism evidence="9 10">
    <name type="scientific">Streptomyces kanamyceticus</name>
    <dbReference type="NCBI Taxonomy" id="1967"/>
    <lineage>
        <taxon>Bacteria</taxon>
        <taxon>Bacillati</taxon>
        <taxon>Actinomycetota</taxon>
        <taxon>Actinomycetes</taxon>
        <taxon>Kitasatosporales</taxon>
        <taxon>Streptomycetaceae</taxon>
        <taxon>Streptomyces</taxon>
    </lineage>
</organism>
<evidence type="ECO:0000256" key="2">
    <source>
        <dbReference type="ARBA" id="ARBA00022525"/>
    </source>
</evidence>
<dbReference type="InterPro" id="IPR001314">
    <property type="entry name" value="Peptidase_S1A"/>
</dbReference>
<dbReference type="AlphaFoldDB" id="A0A5J6GBQ6"/>
<keyword evidence="7" id="KW-0732">Signal</keyword>
<feature type="domain" description="Peptidase S1" evidence="8">
    <location>
        <begin position="36"/>
        <end position="276"/>
    </location>
</feature>
<dbReference type="SMART" id="SM00020">
    <property type="entry name" value="Tryp_SPc"/>
    <property type="match status" value="1"/>
</dbReference>
<dbReference type="GO" id="GO:0005615">
    <property type="term" value="C:extracellular space"/>
    <property type="evidence" value="ECO:0007669"/>
    <property type="project" value="TreeGrafter"/>
</dbReference>
<gene>
    <name evidence="9" type="ORF">CP970_11150</name>
</gene>
<evidence type="ECO:0000313" key="9">
    <source>
        <dbReference type="EMBL" id="QEU91368.1"/>
    </source>
</evidence>
<dbReference type="Proteomes" id="UP000325529">
    <property type="component" value="Chromosome"/>
</dbReference>
<dbReference type="InterPro" id="IPR018114">
    <property type="entry name" value="TRYPSIN_HIS"/>
</dbReference>
<dbReference type="CDD" id="cd00190">
    <property type="entry name" value="Tryp_SPc"/>
    <property type="match status" value="1"/>
</dbReference>
<keyword evidence="5" id="KW-1015">Disulfide bond</keyword>
<dbReference type="InterPro" id="IPR050127">
    <property type="entry name" value="Serine_Proteases_S1"/>
</dbReference>
<comment type="subcellular location">
    <subcellularLocation>
        <location evidence="1">Secreted</location>
    </subcellularLocation>
</comment>
<evidence type="ECO:0000256" key="5">
    <source>
        <dbReference type="ARBA" id="ARBA00023157"/>
    </source>
</evidence>
<evidence type="ECO:0000313" key="10">
    <source>
        <dbReference type="Proteomes" id="UP000325529"/>
    </source>
</evidence>
<dbReference type="GO" id="GO:0006508">
    <property type="term" value="P:proteolysis"/>
    <property type="evidence" value="ECO:0007669"/>
    <property type="project" value="UniProtKB-KW"/>
</dbReference>
<dbReference type="EMBL" id="CP023699">
    <property type="protein sequence ID" value="QEU91368.1"/>
    <property type="molecule type" value="Genomic_DNA"/>
</dbReference>
<dbReference type="InterPro" id="IPR009003">
    <property type="entry name" value="Peptidase_S1_PA"/>
</dbReference>
<proteinExistence type="predicted"/>
<dbReference type="InterPro" id="IPR033116">
    <property type="entry name" value="TRYPSIN_SER"/>
</dbReference>
<evidence type="ECO:0000256" key="6">
    <source>
        <dbReference type="RuleBase" id="RU363034"/>
    </source>
</evidence>
<keyword evidence="10" id="KW-1185">Reference proteome</keyword>
<dbReference type="RefSeq" id="WP_055544921.1">
    <property type="nucleotide sequence ID" value="NZ_CP023699.1"/>
</dbReference>
<dbReference type="PROSITE" id="PS00134">
    <property type="entry name" value="TRYPSIN_HIS"/>
    <property type="match status" value="1"/>
</dbReference>
<keyword evidence="2" id="KW-0964">Secreted</keyword>
<dbReference type="FunFam" id="2.40.10.10:FF:000002">
    <property type="entry name" value="Transmembrane protease serine"/>
    <property type="match status" value="1"/>
</dbReference>
<dbReference type="InterPro" id="IPR043504">
    <property type="entry name" value="Peptidase_S1_PA_chymotrypsin"/>
</dbReference>
<dbReference type="PRINTS" id="PR00722">
    <property type="entry name" value="CHYMOTRYPSIN"/>
</dbReference>
<protein>
    <submittedName>
        <fullName evidence="9">Serine protease</fullName>
    </submittedName>
</protein>
<dbReference type="Pfam" id="PF00089">
    <property type="entry name" value="Trypsin"/>
    <property type="match status" value="1"/>
</dbReference>
<dbReference type="InterPro" id="IPR001254">
    <property type="entry name" value="Trypsin_dom"/>
</dbReference>
<dbReference type="PROSITE" id="PS00135">
    <property type="entry name" value="TRYPSIN_SER"/>
    <property type="match status" value="1"/>
</dbReference>